<evidence type="ECO:0000259" key="2">
    <source>
        <dbReference type="Pfam" id="PF05872"/>
    </source>
</evidence>
<reference evidence="3 4" key="1">
    <citation type="journal article" date="2009" name="Proc. Natl. Acad. Sci. U.S.A.">
        <title>The genomic basis of trophic strategy in marine bacteria.</title>
        <authorList>
            <person name="Lauro F.M."/>
            <person name="McDougald D."/>
            <person name="Thomas T."/>
            <person name="Williams T.J."/>
            <person name="Egan S."/>
            <person name="Rice S."/>
            <person name="DeMaere M.Z."/>
            <person name="Ting L."/>
            <person name="Ertan H."/>
            <person name="Johnson J."/>
            <person name="Ferriera S."/>
            <person name="Lapidus A."/>
            <person name="Anderson I."/>
            <person name="Kyrpides N."/>
            <person name="Munk A.C."/>
            <person name="Detter C."/>
            <person name="Han C.S."/>
            <person name="Brown M.V."/>
            <person name="Robb F.T."/>
            <person name="Kjelleberg S."/>
            <person name="Cavicchioli R."/>
        </authorList>
    </citation>
    <scope>NUCLEOTIDE SEQUENCE [LARGE SCALE GENOMIC DNA]</scope>
    <source>
        <strain evidence="4">DSM 13593 / LMG 18877 / RB2256</strain>
    </source>
</reference>
<dbReference type="Gene3D" id="3.40.50.300">
    <property type="entry name" value="P-loop containing nucleotide triphosphate hydrolases"/>
    <property type="match status" value="2"/>
</dbReference>
<keyword evidence="1" id="KW-0175">Coiled coil</keyword>
<keyword evidence="4" id="KW-1185">Reference proteome</keyword>
<dbReference type="PANTHER" id="PTHR30121:SF6">
    <property type="entry name" value="SLR6007 PROTEIN"/>
    <property type="match status" value="1"/>
</dbReference>
<sequence>MARVCRLLVRRRRSNRCSGLSSGGWRVSEGSAASEIYIGLGGGGAPEGPRQSLVLKRANRHGLIAGATGTGKTVTLQGLAEGFSAVGVPVFVADVKGDLAGMAMAGSPTARVHEPFSKRAAEIGDTDWAYRDNPVIFWDLFGEQGHPVRTTISEMGPLLLARLMGLNETQEGVLAIAFRVADEQNMLLLDLGDLQAMLVWCAENADELTAKYGNVTKASVGAIQRQLLTLESQGGDHFFGEPALDIQDMIRTDENGRGYVNILAADRLMASPKLYATFLLWLLSEMFETLPEVGDPDKPKLVFFFDEAHLLFDDAPPALTDKIEQVVRLIRSKGVGVYFVTQNPIDIPEAVAGQLGNRVQHALRAFTPRDQKAVKAAADTFRPNPKIDVAREITELRVGEALVSLLMPDGAPSPVERTLIKPPCSRAGPLDAKERAIIRSISPVEGKYDTAVDRESAEELLAVKAEQAQAAAIEAKAQEEADKAAAIAAKEEAKRKAAEERERIRLEKAAAREAAKPSMAEKMVQSAARSAATSLGRQVAGRLGGQLMRGILGSLFK</sequence>
<dbReference type="STRING" id="317655.Sala_2022"/>
<dbReference type="PANTHER" id="PTHR30121">
    <property type="entry name" value="UNCHARACTERIZED PROTEIN YJGR-RELATED"/>
    <property type="match status" value="1"/>
</dbReference>
<organism evidence="3 4">
    <name type="scientific">Sphingopyxis alaskensis (strain DSM 13593 / LMG 18877 / RB2256)</name>
    <name type="common">Sphingomonas alaskensis</name>
    <dbReference type="NCBI Taxonomy" id="317655"/>
    <lineage>
        <taxon>Bacteria</taxon>
        <taxon>Pseudomonadati</taxon>
        <taxon>Pseudomonadota</taxon>
        <taxon>Alphaproteobacteria</taxon>
        <taxon>Sphingomonadales</taxon>
        <taxon>Sphingomonadaceae</taxon>
        <taxon>Sphingopyxis</taxon>
    </lineage>
</organism>
<dbReference type="CDD" id="cd01127">
    <property type="entry name" value="TrwB_TraG_TraD_VirD4"/>
    <property type="match status" value="1"/>
</dbReference>
<proteinExistence type="predicted"/>
<dbReference type="HOGENOM" id="CLU_028164_1_1_5"/>
<protein>
    <recommendedName>
        <fullName evidence="2">Helicase HerA-like C-terminal domain-containing protein</fullName>
    </recommendedName>
</protein>
<dbReference type="AlphaFoldDB" id="Q1GRI9"/>
<dbReference type="OrthoDB" id="9758751at2"/>
<dbReference type="eggNOG" id="COG0433">
    <property type="taxonomic scope" value="Bacteria"/>
</dbReference>
<dbReference type="EMBL" id="CP000356">
    <property type="protein sequence ID" value="ABF53733.1"/>
    <property type="molecule type" value="Genomic_DNA"/>
</dbReference>
<evidence type="ECO:0000256" key="1">
    <source>
        <dbReference type="SAM" id="Coils"/>
    </source>
</evidence>
<feature type="domain" description="Helicase HerA-like C-terminal" evidence="2">
    <location>
        <begin position="52"/>
        <end position="555"/>
    </location>
</feature>
<dbReference type="Pfam" id="PF05872">
    <property type="entry name" value="HerA_C"/>
    <property type="match status" value="1"/>
</dbReference>
<feature type="coiled-coil region" evidence="1">
    <location>
        <begin position="463"/>
        <end position="514"/>
    </location>
</feature>
<accession>Q1GRI9</accession>
<dbReference type="SUPFAM" id="SSF52540">
    <property type="entry name" value="P-loop containing nucleoside triphosphate hydrolases"/>
    <property type="match status" value="1"/>
</dbReference>
<gene>
    <name evidence="3" type="ordered locus">Sala_2022</name>
</gene>
<dbReference type="InterPro" id="IPR051162">
    <property type="entry name" value="T4SS_component"/>
</dbReference>
<dbReference type="KEGG" id="sal:Sala_2022"/>
<dbReference type="InterPro" id="IPR027417">
    <property type="entry name" value="P-loop_NTPase"/>
</dbReference>
<evidence type="ECO:0000313" key="4">
    <source>
        <dbReference type="Proteomes" id="UP000006578"/>
    </source>
</evidence>
<evidence type="ECO:0000313" key="3">
    <source>
        <dbReference type="EMBL" id="ABF53733.1"/>
    </source>
</evidence>
<dbReference type="Proteomes" id="UP000006578">
    <property type="component" value="Chromosome"/>
</dbReference>
<dbReference type="InterPro" id="IPR033186">
    <property type="entry name" value="HerA_C"/>
</dbReference>
<name>Q1GRI9_SPHAL</name>